<reference evidence="2 3" key="1">
    <citation type="submission" date="2012-06" db="EMBL/GenBank/DDBJ databases">
        <title>Finished chromosome of genome of Oscillatoria acuminata PCC 6304.</title>
        <authorList>
            <consortium name="US DOE Joint Genome Institute"/>
            <person name="Gugger M."/>
            <person name="Coursin T."/>
            <person name="Rippka R."/>
            <person name="Tandeau De Marsac N."/>
            <person name="Huntemann M."/>
            <person name="Wei C.-L."/>
            <person name="Han J."/>
            <person name="Detter J.C."/>
            <person name="Han C."/>
            <person name="Tapia R."/>
            <person name="Davenport K."/>
            <person name="Daligault H."/>
            <person name="Erkkila T."/>
            <person name="Gu W."/>
            <person name="Munk A.C.C."/>
            <person name="Teshima H."/>
            <person name="Xu Y."/>
            <person name="Chain P."/>
            <person name="Chen A."/>
            <person name="Krypides N."/>
            <person name="Mavromatis K."/>
            <person name="Markowitz V."/>
            <person name="Szeto E."/>
            <person name="Ivanova N."/>
            <person name="Mikhailova N."/>
            <person name="Ovchinnikova G."/>
            <person name="Pagani I."/>
            <person name="Pati A."/>
            <person name="Goodwin L."/>
            <person name="Peters L."/>
            <person name="Pitluck S."/>
            <person name="Woyke T."/>
            <person name="Kerfeld C."/>
        </authorList>
    </citation>
    <scope>NUCLEOTIDE SEQUENCE [LARGE SCALE GENOMIC DNA]</scope>
    <source>
        <strain evidence="2 3">PCC 6304</strain>
    </source>
</reference>
<proteinExistence type="predicted"/>
<dbReference type="KEGG" id="oac:Oscil6304_3074"/>
<dbReference type="HOGENOM" id="CLU_2789907_0_0_3"/>
<dbReference type="EMBL" id="CP003607">
    <property type="protein sequence ID" value="AFY82665.1"/>
    <property type="molecule type" value="Genomic_DNA"/>
</dbReference>
<accession>K9TJD8</accession>
<dbReference type="AlphaFoldDB" id="K9TJD8"/>
<dbReference type="InParanoid" id="K9TJD8"/>
<name>K9TJD8_9CYAN</name>
<dbReference type="Proteomes" id="UP000010367">
    <property type="component" value="Chromosome"/>
</dbReference>
<keyword evidence="3" id="KW-1185">Reference proteome</keyword>
<organism evidence="2 3">
    <name type="scientific">Oscillatoria acuminata PCC 6304</name>
    <dbReference type="NCBI Taxonomy" id="56110"/>
    <lineage>
        <taxon>Bacteria</taxon>
        <taxon>Bacillati</taxon>
        <taxon>Cyanobacteriota</taxon>
        <taxon>Cyanophyceae</taxon>
        <taxon>Oscillatoriophycideae</taxon>
        <taxon>Oscillatoriales</taxon>
        <taxon>Oscillatoriaceae</taxon>
        <taxon>Oscillatoria</taxon>
    </lineage>
</organism>
<evidence type="ECO:0000256" key="1">
    <source>
        <dbReference type="SAM" id="MobiDB-lite"/>
    </source>
</evidence>
<evidence type="ECO:0008006" key="4">
    <source>
        <dbReference type="Google" id="ProtNLM"/>
    </source>
</evidence>
<dbReference type="RefSeq" id="WP_015149300.1">
    <property type="nucleotide sequence ID" value="NC_019693.1"/>
</dbReference>
<evidence type="ECO:0000313" key="2">
    <source>
        <dbReference type="EMBL" id="AFY82665.1"/>
    </source>
</evidence>
<feature type="region of interest" description="Disordered" evidence="1">
    <location>
        <begin position="38"/>
        <end position="68"/>
    </location>
</feature>
<sequence length="68" mass="7736">MERPIAISEDLANRLERYLQQHPHESVSGLLEEILQQKENNSSAPPKFLRIQPAATDSGYRHTSIAHD</sequence>
<protein>
    <recommendedName>
        <fullName evidence="4">CopG-like ribbon-helix-helix domain-containing protein</fullName>
    </recommendedName>
</protein>
<dbReference type="OrthoDB" id="467675at2"/>
<gene>
    <name evidence="2" type="ORF">Oscil6304_3074</name>
</gene>
<evidence type="ECO:0000313" key="3">
    <source>
        <dbReference type="Proteomes" id="UP000010367"/>
    </source>
</evidence>